<dbReference type="GO" id="GO:0006302">
    <property type="term" value="P:double-strand break repair"/>
    <property type="evidence" value="ECO:0007669"/>
    <property type="project" value="TreeGrafter"/>
</dbReference>
<dbReference type="PANTHER" id="PTHR32182">
    <property type="entry name" value="DNA REPLICATION AND REPAIR PROTEIN RECF"/>
    <property type="match status" value="1"/>
</dbReference>
<protein>
    <submittedName>
        <fullName evidence="3">AAA family ATPase</fullName>
    </submittedName>
</protein>
<dbReference type="InterPro" id="IPR003959">
    <property type="entry name" value="ATPase_AAA_core"/>
</dbReference>
<dbReference type="AlphaFoldDB" id="A0A7H8XJT0"/>
<organism evidence="3 4">
    <name type="scientific">Micromonospora carbonacea</name>
    <dbReference type="NCBI Taxonomy" id="47853"/>
    <lineage>
        <taxon>Bacteria</taxon>
        <taxon>Bacillati</taxon>
        <taxon>Actinomycetota</taxon>
        <taxon>Actinomycetes</taxon>
        <taxon>Micromonosporales</taxon>
        <taxon>Micromonosporaceae</taxon>
        <taxon>Micromonospora</taxon>
    </lineage>
</organism>
<accession>A0A7H8XJT0</accession>
<evidence type="ECO:0000313" key="3">
    <source>
        <dbReference type="EMBL" id="QLD24082.1"/>
    </source>
</evidence>
<dbReference type="Gene3D" id="3.40.50.300">
    <property type="entry name" value="P-loop containing nucleotide triphosphate hydrolases"/>
    <property type="match status" value="2"/>
</dbReference>
<dbReference type="SUPFAM" id="SSF52540">
    <property type="entry name" value="P-loop containing nucleoside triphosphate hydrolases"/>
    <property type="match status" value="1"/>
</dbReference>
<gene>
    <name evidence="3" type="ORF">HXZ27_07520</name>
</gene>
<feature type="domain" description="ATPase AAA-type core" evidence="2">
    <location>
        <begin position="23"/>
        <end position="392"/>
    </location>
</feature>
<dbReference type="GO" id="GO:0005524">
    <property type="term" value="F:ATP binding"/>
    <property type="evidence" value="ECO:0007669"/>
    <property type="project" value="InterPro"/>
</dbReference>
<keyword evidence="1" id="KW-0742">SOS response</keyword>
<name>A0A7H8XJT0_9ACTN</name>
<dbReference type="EMBL" id="CP058322">
    <property type="protein sequence ID" value="QLD24082.1"/>
    <property type="molecule type" value="Genomic_DNA"/>
</dbReference>
<evidence type="ECO:0000259" key="2">
    <source>
        <dbReference type="Pfam" id="PF13304"/>
    </source>
</evidence>
<dbReference type="Pfam" id="PF13304">
    <property type="entry name" value="AAA_21"/>
    <property type="match status" value="1"/>
</dbReference>
<dbReference type="InterPro" id="IPR027417">
    <property type="entry name" value="P-loop_NTPase"/>
</dbReference>
<proteinExistence type="predicted"/>
<dbReference type="KEGG" id="mcab:HXZ27_07520"/>
<dbReference type="PANTHER" id="PTHR32182:SF22">
    <property type="entry name" value="ATP-DEPENDENT ENDONUCLEASE, OLD FAMILY-RELATED"/>
    <property type="match status" value="1"/>
</dbReference>
<dbReference type="Proteomes" id="UP000509335">
    <property type="component" value="Chromosome"/>
</dbReference>
<dbReference type="GO" id="GO:0009432">
    <property type="term" value="P:SOS response"/>
    <property type="evidence" value="ECO:0007669"/>
    <property type="project" value="UniProtKB-KW"/>
</dbReference>
<sequence>MLTRIEIDGFKSFREFSLDIPPFLVIIGRNAAGKSNLFDAIQFLSRLAGDPVLEAAQHMRGDVVDLFHKHTDGTVVGEMSFAVEVLLGRSVTDAFGDTAEVNHSRLRYELRIELRSTGTSGMQRPYVIHEAVRRIRRTDDKWMDDRFAIEQRKRLAAYRPGADPLETERDDQGRPVFSIRQQGNQGRKRRLPATAATATVLSSLATATDFPLLYALKREMQSWRLLHLDPSALRTPDSYDDPDSLAANGGHLANTLRRLADETGSAERLEGVLNDLSADLAAVIPGVVRVRLAEDDSRRQRQVEVVTREEAPFSARVASDGTLRAIALLAALYDPRGAGLICFEEPENGIFPQRLAQFVRYLRSLVDRALSAGAGDIALTQLVLSSHSPAILRALEPVQASRRADAVFMDVVSRVQRGRPGSRVSRWRWIAGAQQMTIDDGLDVGSVVSPREIAEFEVMAELDN</sequence>
<evidence type="ECO:0000256" key="1">
    <source>
        <dbReference type="ARBA" id="ARBA00023236"/>
    </source>
</evidence>
<evidence type="ECO:0000313" key="4">
    <source>
        <dbReference type="Proteomes" id="UP000509335"/>
    </source>
</evidence>
<keyword evidence="1" id="KW-0227">DNA damage</keyword>
<dbReference type="GO" id="GO:0000731">
    <property type="term" value="P:DNA synthesis involved in DNA repair"/>
    <property type="evidence" value="ECO:0007669"/>
    <property type="project" value="TreeGrafter"/>
</dbReference>
<reference evidence="3 4" key="1">
    <citation type="submission" date="2020-07" db="EMBL/GenBank/DDBJ databases">
        <title>A bifunctional nitrone conjugated secondary metabolite targeting the ribosome.</title>
        <authorList>
            <person name="Limbrick E.M."/>
            <person name="Graf M."/>
            <person name="Derewacz D.K."/>
            <person name="Nguyen F."/>
            <person name="Spraggins J.M."/>
            <person name="Wieland M."/>
            <person name="Ynigez-Gutierrez A.E."/>
            <person name="Reisman B.J."/>
            <person name="Zinshteyn B."/>
            <person name="McCulloch K."/>
            <person name="Iverson T.M."/>
            <person name="Green R."/>
            <person name="Wilson D.N."/>
            <person name="Bachmann B.O."/>
        </authorList>
    </citation>
    <scope>NUCLEOTIDE SEQUENCE [LARGE SCALE GENOMIC DNA]</scope>
    <source>
        <strain evidence="4">aurantiaca</strain>
    </source>
</reference>
<dbReference type="GO" id="GO:0016887">
    <property type="term" value="F:ATP hydrolysis activity"/>
    <property type="evidence" value="ECO:0007669"/>
    <property type="project" value="InterPro"/>
</dbReference>